<protein>
    <submittedName>
        <fullName evidence="1">Uncharacterized protein</fullName>
    </submittedName>
</protein>
<reference evidence="1 2" key="1">
    <citation type="journal article" date="2018" name="Front. Plant Sci.">
        <title>Red Clover (Trifolium pratense) and Zigzag Clover (T. medium) - A Picture of Genomic Similarities and Differences.</title>
        <authorList>
            <person name="Dluhosova J."/>
            <person name="Istvanek J."/>
            <person name="Nedelnik J."/>
            <person name="Repkova J."/>
        </authorList>
    </citation>
    <scope>NUCLEOTIDE SEQUENCE [LARGE SCALE GENOMIC DNA]</scope>
    <source>
        <strain evidence="2">cv. 10/8</strain>
        <tissue evidence="1">Leaf</tissue>
    </source>
</reference>
<keyword evidence="2" id="KW-1185">Reference proteome</keyword>
<evidence type="ECO:0000313" key="1">
    <source>
        <dbReference type="EMBL" id="MCI41149.1"/>
    </source>
</evidence>
<sequence length="29" mass="3154">TATGVAPIMPLLKRNGVVYLQALRRSSQL</sequence>
<organism evidence="1 2">
    <name type="scientific">Trifolium medium</name>
    <dbReference type="NCBI Taxonomy" id="97028"/>
    <lineage>
        <taxon>Eukaryota</taxon>
        <taxon>Viridiplantae</taxon>
        <taxon>Streptophyta</taxon>
        <taxon>Embryophyta</taxon>
        <taxon>Tracheophyta</taxon>
        <taxon>Spermatophyta</taxon>
        <taxon>Magnoliopsida</taxon>
        <taxon>eudicotyledons</taxon>
        <taxon>Gunneridae</taxon>
        <taxon>Pentapetalae</taxon>
        <taxon>rosids</taxon>
        <taxon>fabids</taxon>
        <taxon>Fabales</taxon>
        <taxon>Fabaceae</taxon>
        <taxon>Papilionoideae</taxon>
        <taxon>50 kb inversion clade</taxon>
        <taxon>NPAAA clade</taxon>
        <taxon>Hologalegina</taxon>
        <taxon>IRL clade</taxon>
        <taxon>Trifolieae</taxon>
        <taxon>Trifolium</taxon>
    </lineage>
</organism>
<dbReference type="AlphaFoldDB" id="A0A392RXM7"/>
<dbReference type="Proteomes" id="UP000265520">
    <property type="component" value="Unassembled WGS sequence"/>
</dbReference>
<accession>A0A392RXM7</accession>
<evidence type="ECO:0000313" key="2">
    <source>
        <dbReference type="Proteomes" id="UP000265520"/>
    </source>
</evidence>
<proteinExistence type="predicted"/>
<dbReference type="EMBL" id="LXQA010288473">
    <property type="protein sequence ID" value="MCI41149.1"/>
    <property type="molecule type" value="Genomic_DNA"/>
</dbReference>
<name>A0A392RXM7_9FABA</name>
<feature type="non-terminal residue" evidence="1">
    <location>
        <position position="1"/>
    </location>
</feature>
<comment type="caution">
    <text evidence="1">The sequence shown here is derived from an EMBL/GenBank/DDBJ whole genome shotgun (WGS) entry which is preliminary data.</text>
</comment>